<keyword evidence="1" id="KW-0732">Signal</keyword>
<evidence type="ECO:0000313" key="3">
    <source>
        <dbReference type="Proteomes" id="UP000031036"/>
    </source>
</evidence>
<dbReference type="Proteomes" id="UP000031036">
    <property type="component" value="Unassembled WGS sequence"/>
</dbReference>
<keyword evidence="3" id="KW-1185">Reference proteome</keyword>
<feature type="chain" id="PRO_5002080254" evidence="1">
    <location>
        <begin position="29"/>
        <end position="146"/>
    </location>
</feature>
<evidence type="ECO:0000256" key="1">
    <source>
        <dbReference type="SAM" id="SignalP"/>
    </source>
</evidence>
<dbReference type="AlphaFoldDB" id="A0A0B2VP70"/>
<proteinExistence type="predicted"/>
<organism evidence="2 3">
    <name type="scientific">Toxocara canis</name>
    <name type="common">Canine roundworm</name>
    <dbReference type="NCBI Taxonomy" id="6265"/>
    <lineage>
        <taxon>Eukaryota</taxon>
        <taxon>Metazoa</taxon>
        <taxon>Ecdysozoa</taxon>
        <taxon>Nematoda</taxon>
        <taxon>Chromadorea</taxon>
        <taxon>Rhabditida</taxon>
        <taxon>Spirurina</taxon>
        <taxon>Ascaridomorpha</taxon>
        <taxon>Ascaridoidea</taxon>
        <taxon>Toxocaridae</taxon>
        <taxon>Toxocara</taxon>
    </lineage>
</organism>
<feature type="signal peptide" evidence="1">
    <location>
        <begin position="1"/>
        <end position="28"/>
    </location>
</feature>
<reference evidence="2 3" key="1">
    <citation type="submission" date="2014-11" db="EMBL/GenBank/DDBJ databases">
        <title>Genetic blueprint of the zoonotic pathogen Toxocara canis.</title>
        <authorList>
            <person name="Zhu X.-Q."/>
            <person name="Korhonen P.K."/>
            <person name="Cai H."/>
            <person name="Young N.D."/>
            <person name="Nejsum P."/>
            <person name="von Samson-Himmelstjerna G."/>
            <person name="Boag P.R."/>
            <person name="Tan P."/>
            <person name="Li Q."/>
            <person name="Min J."/>
            <person name="Yang Y."/>
            <person name="Wang X."/>
            <person name="Fang X."/>
            <person name="Hall R.S."/>
            <person name="Hofmann A."/>
            <person name="Sternberg P.W."/>
            <person name="Jex A.R."/>
            <person name="Gasser R.B."/>
        </authorList>
    </citation>
    <scope>NUCLEOTIDE SEQUENCE [LARGE SCALE GENOMIC DNA]</scope>
    <source>
        <strain evidence="2">PN_DK_2014</strain>
    </source>
</reference>
<protein>
    <submittedName>
        <fullName evidence="2">Uncharacterized protein</fullName>
    </submittedName>
</protein>
<name>A0A0B2VP70_TOXCA</name>
<dbReference type="EMBL" id="JPKZ01001213">
    <property type="protein sequence ID" value="KHN83169.1"/>
    <property type="molecule type" value="Genomic_DNA"/>
</dbReference>
<sequence>MREKTWPLFTRVSLSPLSMLLLVSAVVAERTEPKYLTCRNCPGTNPRCWKTCRGLYCYKAELLSEGESTINRGCLNLTDKGVRINECEESTSLLPGSTTQVIDRKRQGGKFENVAGIDWHHMNSGLIHDTIEPLKYRSSFEAEKTE</sequence>
<accession>A0A0B2VP70</accession>
<gene>
    <name evidence="2" type="ORF">Tcan_11826</name>
</gene>
<evidence type="ECO:0000313" key="2">
    <source>
        <dbReference type="EMBL" id="KHN83169.1"/>
    </source>
</evidence>
<comment type="caution">
    <text evidence="2">The sequence shown here is derived from an EMBL/GenBank/DDBJ whole genome shotgun (WGS) entry which is preliminary data.</text>
</comment>
<dbReference type="OrthoDB" id="5791057at2759"/>